<feature type="region of interest" description="Disordered" evidence="1">
    <location>
        <begin position="1"/>
        <end position="26"/>
    </location>
</feature>
<comment type="caution">
    <text evidence="3">The sequence shown here is derived from an EMBL/GenBank/DDBJ whole genome shotgun (WGS) entry which is preliminary data.</text>
</comment>
<protein>
    <recommendedName>
        <fullName evidence="5">DUF4190 domain-containing protein</fullName>
    </recommendedName>
</protein>
<reference evidence="3 4" key="1">
    <citation type="submission" date="2023-05" db="EMBL/GenBank/DDBJ databases">
        <title>Actinoplanes sp. NEAU-A12 genome sequencing.</title>
        <authorList>
            <person name="Wang Z.-S."/>
        </authorList>
    </citation>
    <scope>NUCLEOTIDE SEQUENCE [LARGE SCALE GENOMIC DNA]</scope>
    <source>
        <strain evidence="3 4">NEAU-A12</strain>
    </source>
</reference>
<evidence type="ECO:0000313" key="4">
    <source>
        <dbReference type="Proteomes" id="UP001241758"/>
    </source>
</evidence>
<dbReference type="Proteomes" id="UP001241758">
    <property type="component" value="Unassembled WGS sequence"/>
</dbReference>
<sequence length="173" mass="17496">MTQPLRPPYPAPNGPPPPVPYGSPYGFVPPPPMPRPPVSAGWEPERVDQVTGTDFGLVHLRVAPITSGAAIGSLVAGIAAVLVSFAALCFGLTGAEEGWGGWVAGAFTLLSILACTGAVVTALVARRQIAREPRPGQVRFTGRGLTVGGIACGLSGAALAVLALGLGLVLQLT</sequence>
<feature type="transmembrane region" description="Helical" evidence="2">
    <location>
        <begin position="99"/>
        <end position="124"/>
    </location>
</feature>
<proteinExistence type="predicted"/>
<evidence type="ECO:0000256" key="1">
    <source>
        <dbReference type="SAM" id="MobiDB-lite"/>
    </source>
</evidence>
<keyword evidence="4" id="KW-1185">Reference proteome</keyword>
<accession>A0ABT6WFT8</accession>
<evidence type="ECO:0008006" key="5">
    <source>
        <dbReference type="Google" id="ProtNLM"/>
    </source>
</evidence>
<keyword evidence="2" id="KW-0472">Membrane</keyword>
<dbReference type="RefSeq" id="WP_282758294.1">
    <property type="nucleotide sequence ID" value="NZ_JASCTH010000004.1"/>
</dbReference>
<keyword evidence="2" id="KW-0812">Transmembrane</keyword>
<feature type="transmembrane region" description="Helical" evidence="2">
    <location>
        <begin position="145"/>
        <end position="170"/>
    </location>
</feature>
<organism evidence="3 4">
    <name type="scientific">Actinoplanes sandaracinus</name>
    <dbReference type="NCBI Taxonomy" id="3045177"/>
    <lineage>
        <taxon>Bacteria</taxon>
        <taxon>Bacillati</taxon>
        <taxon>Actinomycetota</taxon>
        <taxon>Actinomycetes</taxon>
        <taxon>Micromonosporales</taxon>
        <taxon>Micromonosporaceae</taxon>
        <taxon>Actinoplanes</taxon>
    </lineage>
</organism>
<evidence type="ECO:0000313" key="3">
    <source>
        <dbReference type="EMBL" id="MDI6098570.1"/>
    </source>
</evidence>
<keyword evidence="2" id="KW-1133">Transmembrane helix</keyword>
<feature type="transmembrane region" description="Helical" evidence="2">
    <location>
        <begin position="69"/>
        <end position="93"/>
    </location>
</feature>
<dbReference type="EMBL" id="JASCTH010000004">
    <property type="protein sequence ID" value="MDI6098570.1"/>
    <property type="molecule type" value="Genomic_DNA"/>
</dbReference>
<gene>
    <name evidence="3" type="ORF">QLQ12_08125</name>
</gene>
<name>A0ABT6WFT8_9ACTN</name>
<evidence type="ECO:0000256" key="2">
    <source>
        <dbReference type="SAM" id="Phobius"/>
    </source>
</evidence>